<keyword evidence="9" id="KW-1133">Transmembrane helix</keyword>
<dbReference type="PRINTS" id="PR00926">
    <property type="entry name" value="MITOCARRIER"/>
</dbReference>
<evidence type="ECO:0000256" key="3">
    <source>
        <dbReference type="ARBA" id="ARBA00022448"/>
    </source>
</evidence>
<evidence type="ECO:0000256" key="4">
    <source>
        <dbReference type="ARBA" id="ARBA00022692"/>
    </source>
</evidence>
<feature type="repeat" description="Solcar" evidence="12">
    <location>
        <begin position="103"/>
        <end position="190"/>
    </location>
</feature>
<evidence type="ECO:0000256" key="9">
    <source>
        <dbReference type="ARBA" id="ARBA00022989"/>
    </source>
</evidence>
<dbReference type="Gene3D" id="1.50.40.10">
    <property type="entry name" value="Mitochondrial carrier domain"/>
    <property type="match status" value="1"/>
</dbReference>
<dbReference type="PANTHER" id="PTHR24089">
    <property type="entry name" value="SOLUTE CARRIER FAMILY 25"/>
    <property type="match status" value="1"/>
</dbReference>
<keyword evidence="4 12" id="KW-0812">Transmembrane</keyword>
<dbReference type="SUPFAM" id="SSF47473">
    <property type="entry name" value="EF-hand"/>
    <property type="match status" value="1"/>
</dbReference>
<feature type="repeat" description="Solcar" evidence="12">
    <location>
        <begin position="199"/>
        <end position="304"/>
    </location>
</feature>
<dbReference type="Gene3D" id="1.10.238.10">
    <property type="entry name" value="EF-hand"/>
    <property type="match status" value="1"/>
</dbReference>
<dbReference type="InterPro" id="IPR002067">
    <property type="entry name" value="MCP"/>
</dbReference>
<keyword evidence="11 12" id="KW-0472">Membrane</keyword>
<dbReference type="GO" id="GO:0005509">
    <property type="term" value="F:calcium ion binding"/>
    <property type="evidence" value="ECO:0007669"/>
    <property type="project" value="InterPro"/>
</dbReference>
<dbReference type="InterPro" id="IPR011992">
    <property type="entry name" value="EF-hand-dom_pair"/>
</dbReference>
<name>A0A163KPE6_ABSGL</name>
<dbReference type="GO" id="GO:0055085">
    <property type="term" value="P:transmembrane transport"/>
    <property type="evidence" value="ECO:0007669"/>
    <property type="project" value="InterPro"/>
</dbReference>
<dbReference type="SUPFAM" id="SSF103506">
    <property type="entry name" value="Mitochondrial carrier"/>
    <property type="match status" value="1"/>
</dbReference>
<keyword evidence="7" id="KW-0999">Mitochondrion inner membrane</keyword>
<keyword evidence="6" id="KW-0677">Repeat</keyword>
<dbReference type="OMA" id="YKMSVPK"/>
<dbReference type="InterPro" id="IPR018247">
    <property type="entry name" value="EF_Hand_1_Ca_BS"/>
</dbReference>
<feature type="repeat" description="Solcar" evidence="12">
    <location>
        <begin position="308"/>
        <end position="397"/>
    </location>
</feature>
<protein>
    <recommendedName>
        <fullName evidence="14">EF-hand domain-containing protein</fullName>
    </recommendedName>
</protein>
<evidence type="ECO:0000256" key="10">
    <source>
        <dbReference type="ARBA" id="ARBA00023128"/>
    </source>
</evidence>
<evidence type="ECO:0000256" key="12">
    <source>
        <dbReference type="PROSITE-ProRule" id="PRU00282"/>
    </source>
</evidence>
<organism evidence="15">
    <name type="scientific">Absidia glauca</name>
    <name type="common">Pin mould</name>
    <dbReference type="NCBI Taxonomy" id="4829"/>
    <lineage>
        <taxon>Eukaryota</taxon>
        <taxon>Fungi</taxon>
        <taxon>Fungi incertae sedis</taxon>
        <taxon>Mucoromycota</taxon>
        <taxon>Mucoromycotina</taxon>
        <taxon>Mucoromycetes</taxon>
        <taxon>Mucorales</taxon>
        <taxon>Cunninghamellaceae</taxon>
        <taxon>Absidia</taxon>
    </lineage>
</organism>
<evidence type="ECO:0000256" key="11">
    <source>
        <dbReference type="ARBA" id="ARBA00023136"/>
    </source>
</evidence>
<evidence type="ECO:0000313" key="16">
    <source>
        <dbReference type="Proteomes" id="UP000078561"/>
    </source>
</evidence>
<evidence type="ECO:0000256" key="2">
    <source>
        <dbReference type="ARBA" id="ARBA00006375"/>
    </source>
</evidence>
<comment type="similarity">
    <text evidence="2 13">Belongs to the mitochondrial carrier (TC 2.A.29) family.</text>
</comment>
<evidence type="ECO:0000256" key="6">
    <source>
        <dbReference type="ARBA" id="ARBA00022737"/>
    </source>
</evidence>
<dbReference type="PROSITE" id="PS50222">
    <property type="entry name" value="EF_HAND_2"/>
    <property type="match status" value="1"/>
</dbReference>
<dbReference type="InterPro" id="IPR023395">
    <property type="entry name" value="MCP_dom_sf"/>
</dbReference>
<dbReference type="Pfam" id="PF00153">
    <property type="entry name" value="Mito_carr"/>
    <property type="match status" value="3"/>
</dbReference>
<keyword evidence="16" id="KW-1185">Reference proteome</keyword>
<proteinExistence type="inferred from homology"/>
<evidence type="ECO:0000256" key="7">
    <source>
        <dbReference type="ARBA" id="ARBA00022792"/>
    </source>
</evidence>
<dbReference type="AlphaFoldDB" id="A0A163KPE6"/>
<keyword evidence="5" id="KW-0479">Metal-binding</keyword>
<reference evidence="15" key="1">
    <citation type="submission" date="2016-04" db="EMBL/GenBank/DDBJ databases">
        <authorList>
            <person name="Evans L.H."/>
            <person name="Alamgir A."/>
            <person name="Owens N."/>
            <person name="Weber N.D."/>
            <person name="Virtaneva K."/>
            <person name="Barbian K."/>
            <person name="Babar A."/>
            <person name="Rosenke K."/>
        </authorList>
    </citation>
    <scope>NUCLEOTIDE SEQUENCE [LARGE SCALE GENOMIC DNA]</scope>
    <source>
        <strain evidence="15">CBS 101.48</strain>
    </source>
</reference>
<dbReference type="STRING" id="4829.A0A163KPE6"/>
<comment type="subcellular location">
    <subcellularLocation>
        <location evidence="1">Mitochondrion inner membrane</location>
        <topology evidence="1">Multi-pass membrane protein</topology>
    </subcellularLocation>
</comment>
<dbReference type="PROSITE" id="PS50920">
    <property type="entry name" value="SOLCAR"/>
    <property type="match status" value="3"/>
</dbReference>
<evidence type="ECO:0000256" key="5">
    <source>
        <dbReference type="ARBA" id="ARBA00022723"/>
    </source>
</evidence>
<dbReference type="InParanoid" id="A0A163KPE6"/>
<dbReference type="InterPro" id="IPR018108">
    <property type="entry name" value="MCP_transmembrane"/>
</dbReference>
<dbReference type="PROSITE" id="PS00018">
    <property type="entry name" value="EF_HAND_1"/>
    <property type="match status" value="1"/>
</dbReference>
<dbReference type="Proteomes" id="UP000078561">
    <property type="component" value="Unassembled WGS sequence"/>
</dbReference>
<dbReference type="FunCoup" id="A0A163KPE6">
    <property type="interactions" value="41"/>
</dbReference>
<dbReference type="InterPro" id="IPR002048">
    <property type="entry name" value="EF_hand_dom"/>
</dbReference>
<keyword evidence="8" id="KW-0106">Calcium</keyword>
<keyword evidence="10" id="KW-0496">Mitochondrion</keyword>
<dbReference type="GO" id="GO:0005743">
    <property type="term" value="C:mitochondrial inner membrane"/>
    <property type="evidence" value="ECO:0007669"/>
    <property type="project" value="UniProtKB-SubCell"/>
</dbReference>
<evidence type="ECO:0000256" key="1">
    <source>
        <dbReference type="ARBA" id="ARBA00004448"/>
    </source>
</evidence>
<gene>
    <name evidence="15" type="primary">ABSGL_15482.1 scaffold 17607</name>
</gene>
<dbReference type="OrthoDB" id="270584at2759"/>
<evidence type="ECO:0000256" key="8">
    <source>
        <dbReference type="ARBA" id="ARBA00022837"/>
    </source>
</evidence>
<evidence type="ECO:0000256" key="13">
    <source>
        <dbReference type="RuleBase" id="RU000488"/>
    </source>
</evidence>
<keyword evidence="3 13" id="KW-0813">Transport</keyword>
<evidence type="ECO:0000313" key="15">
    <source>
        <dbReference type="EMBL" id="SAM09773.1"/>
    </source>
</evidence>
<feature type="domain" description="EF-hand" evidence="14">
    <location>
        <begin position="11"/>
        <end position="41"/>
    </location>
</feature>
<sequence>MLQDKSKKWSIEQLFSSLDHDNDGLIDAMDLIAVCSQSCSPLDEALLSQLKYNITVQSNFQFSYTEFARLFDHPLVSVEQIDTMRSIAQSIAPSYPWYQFMLSDTMKHLIAGGMAGAVSRTVVNPMERMKILFQIQGPEMSVYQGVWPTLRRIWQEEGVVGMMRGNGTNVIRIIPYSASQFAAYEYFKSLLMEKEASELDTPRRLISGALAGIVSVVCTYPLDMVKTRLAIQSASLYRNSATPSSAATTTTTTQKLPGIIPTLLSIYRNEGGLPGLYRGLVPTTLGVSPYVAISFWSYESLKSYIENETPTKRLVCGALAGSIAQTITYPLDVLRRRFQVAGMSNVGYKYNGTVDAIRTMVHREGVRSLYKGLIPNYLKVAPAIGVSFVTYETCKDLLNAL</sequence>
<dbReference type="EMBL" id="LT555210">
    <property type="protein sequence ID" value="SAM09773.1"/>
    <property type="molecule type" value="Genomic_DNA"/>
</dbReference>
<evidence type="ECO:0000259" key="14">
    <source>
        <dbReference type="PROSITE" id="PS50222"/>
    </source>
</evidence>
<accession>A0A163KPE6</accession>
<dbReference type="FunFam" id="1.50.40.10:FF:000016">
    <property type="entry name" value="Solute carrier family 25 member 23"/>
    <property type="match status" value="1"/>
</dbReference>